<name>A0ABW9P369_9ACTN</name>
<keyword evidence="3" id="KW-1185">Reference proteome</keyword>
<proteinExistence type="predicted"/>
<comment type="caution">
    <text evidence="2">The sequence shown here is derived from an EMBL/GenBank/DDBJ whole genome shotgun (WGS) entry which is preliminary data.</text>
</comment>
<feature type="domain" description="RNA polymerase sigma-70 region 2" evidence="1">
    <location>
        <begin position="24"/>
        <end position="87"/>
    </location>
</feature>
<dbReference type="InterPro" id="IPR013325">
    <property type="entry name" value="RNA_pol_sigma_r2"/>
</dbReference>
<feature type="non-terminal residue" evidence="2">
    <location>
        <position position="215"/>
    </location>
</feature>
<evidence type="ECO:0000259" key="1">
    <source>
        <dbReference type="Pfam" id="PF04542"/>
    </source>
</evidence>
<protein>
    <recommendedName>
        <fullName evidence="1">RNA polymerase sigma-70 region 2 domain-containing protein</fullName>
    </recommendedName>
</protein>
<organism evidence="2 3">
    <name type="scientific">Streptomyces katsurahamanus</name>
    <dbReference type="NCBI Taxonomy" id="2577098"/>
    <lineage>
        <taxon>Bacteria</taxon>
        <taxon>Bacillati</taxon>
        <taxon>Actinomycetota</taxon>
        <taxon>Actinomycetes</taxon>
        <taxon>Kitasatosporales</taxon>
        <taxon>Streptomycetaceae</taxon>
        <taxon>Streptomyces</taxon>
    </lineage>
</organism>
<accession>A0ABW9P369</accession>
<dbReference type="InterPro" id="IPR007627">
    <property type="entry name" value="RNA_pol_sigma70_r2"/>
</dbReference>
<dbReference type="Proteomes" id="UP000460558">
    <property type="component" value="Unassembled WGS sequence"/>
</dbReference>
<gene>
    <name evidence="2" type="ORF">FFZ77_31885</name>
</gene>
<sequence length="215" mass="23783">MDAITMDTIKAAQTNDLSAIAEVVKAMESRIANIAYKAGSSAEQRDEYAQIGRIEVWEALNRFSGETVDSFFAFMHQTVANRLKDARQVERMQGATGADIDAMKVFNTCMKEANGDIDVAERLCQTLPPKGRRLSAERAHAARLAWDLPVSLDMPVDNDGFSLTDTLVSDYGVPDDLVEVRDITADKRRRRIETVRAVIDSMGAKQAHILKATYG</sequence>
<reference evidence="2 3" key="1">
    <citation type="submission" date="2019-06" db="EMBL/GenBank/DDBJ databases">
        <title>Comparative genomics and metabolomics analyses of clavulanic acid producing Streptomyces species provides insight into specialized metabolism and evolution of beta-lactam biosynthetic gene clusters.</title>
        <authorList>
            <person name="Moore M.A."/>
            <person name="Cruz-Morales P."/>
            <person name="Barona Gomez F."/>
            <person name="Kapil T."/>
        </authorList>
    </citation>
    <scope>NUCLEOTIDE SEQUENCE [LARGE SCALE GENOMIC DNA]</scope>
    <source>
        <strain evidence="2 3">T-272</strain>
    </source>
</reference>
<dbReference type="Pfam" id="PF04542">
    <property type="entry name" value="Sigma70_r2"/>
    <property type="match status" value="1"/>
</dbReference>
<evidence type="ECO:0000313" key="2">
    <source>
        <dbReference type="EMBL" id="MQS40020.1"/>
    </source>
</evidence>
<dbReference type="Gene3D" id="1.10.1740.10">
    <property type="match status" value="1"/>
</dbReference>
<evidence type="ECO:0000313" key="3">
    <source>
        <dbReference type="Proteomes" id="UP000460558"/>
    </source>
</evidence>
<dbReference type="EMBL" id="VDEQ01000396">
    <property type="protein sequence ID" value="MQS40020.1"/>
    <property type="molecule type" value="Genomic_DNA"/>
</dbReference>
<dbReference type="RefSeq" id="WP_194292762.1">
    <property type="nucleotide sequence ID" value="NZ_VDEQ01000396.1"/>
</dbReference>
<dbReference type="SUPFAM" id="SSF88946">
    <property type="entry name" value="Sigma2 domain of RNA polymerase sigma factors"/>
    <property type="match status" value="1"/>
</dbReference>